<keyword evidence="2" id="KW-1185">Reference proteome</keyword>
<evidence type="ECO:0000313" key="1">
    <source>
        <dbReference type="EMBL" id="TWT63021.1"/>
    </source>
</evidence>
<dbReference type="OrthoDB" id="3078480at2"/>
<organism evidence="1 2">
    <name type="scientific">Rubinisphaera italica</name>
    <dbReference type="NCBI Taxonomy" id="2527969"/>
    <lineage>
        <taxon>Bacteria</taxon>
        <taxon>Pseudomonadati</taxon>
        <taxon>Planctomycetota</taxon>
        <taxon>Planctomycetia</taxon>
        <taxon>Planctomycetales</taxon>
        <taxon>Planctomycetaceae</taxon>
        <taxon>Rubinisphaera</taxon>
    </lineage>
</organism>
<dbReference type="RefSeq" id="WP_146504817.1">
    <property type="nucleotide sequence ID" value="NZ_SJPG01000001.1"/>
</dbReference>
<dbReference type="EMBL" id="SJPG01000001">
    <property type="protein sequence ID" value="TWT63021.1"/>
    <property type="molecule type" value="Genomic_DNA"/>
</dbReference>
<comment type="caution">
    <text evidence="1">The sequence shown here is derived from an EMBL/GenBank/DDBJ whole genome shotgun (WGS) entry which is preliminary data.</text>
</comment>
<accession>A0A5C5XKR4</accession>
<dbReference type="AlphaFoldDB" id="A0A5C5XKR4"/>
<proteinExistence type="predicted"/>
<reference evidence="1 2" key="1">
    <citation type="submission" date="2019-02" db="EMBL/GenBank/DDBJ databases">
        <title>Deep-cultivation of Planctomycetes and their phenomic and genomic characterization uncovers novel biology.</title>
        <authorList>
            <person name="Wiegand S."/>
            <person name="Jogler M."/>
            <person name="Boedeker C."/>
            <person name="Pinto D."/>
            <person name="Vollmers J."/>
            <person name="Rivas-Marin E."/>
            <person name="Kohn T."/>
            <person name="Peeters S.H."/>
            <person name="Heuer A."/>
            <person name="Rast P."/>
            <person name="Oberbeckmann S."/>
            <person name="Bunk B."/>
            <person name="Jeske O."/>
            <person name="Meyerdierks A."/>
            <person name="Storesund J.E."/>
            <person name="Kallscheuer N."/>
            <person name="Luecker S."/>
            <person name="Lage O.M."/>
            <person name="Pohl T."/>
            <person name="Merkel B.J."/>
            <person name="Hornburger P."/>
            <person name="Mueller R.-W."/>
            <person name="Bruemmer F."/>
            <person name="Labrenz M."/>
            <person name="Spormann A.M."/>
            <person name="Op Den Camp H."/>
            <person name="Overmann J."/>
            <person name="Amann R."/>
            <person name="Jetten M.S.M."/>
            <person name="Mascher T."/>
            <person name="Medema M.H."/>
            <person name="Devos D.P."/>
            <person name="Kaster A.-K."/>
            <person name="Ovreas L."/>
            <person name="Rohde M."/>
            <person name="Galperin M.Y."/>
            <person name="Jogler C."/>
        </authorList>
    </citation>
    <scope>NUCLEOTIDE SEQUENCE [LARGE SCALE GENOMIC DNA]</scope>
    <source>
        <strain evidence="1 2">Pan54</strain>
    </source>
</reference>
<name>A0A5C5XKR4_9PLAN</name>
<gene>
    <name evidence="1" type="ORF">Pan54_37720</name>
</gene>
<protein>
    <submittedName>
        <fullName evidence="1">Uncharacterized protein</fullName>
    </submittedName>
</protein>
<dbReference type="Proteomes" id="UP000316095">
    <property type="component" value="Unassembled WGS sequence"/>
</dbReference>
<evidence type="ECO:0000313" key="2">
    <source>
        <dbReference type="Proteomes" id="UP000316095"/>
    </source>
</evidence>
<sequence>MDPFRFAPELFEIRTEVMERLSEEGFEWLSHYSSVDPIHDDFGIEVCGIHEQIDAQLILLLLIRMFPDWSPGCLCYKDYGCDPGWKAKVFRDPPRERECWETAG</sequence>